<accession>K8EA75</accession>
<dbReference type="RefSeq" id="XP_007514482.1">
    <property type="nucleotide sequence ID" value="XM_007514420.1"/>
</dbReference>
<dbReference type="AlphaFoldDB" id="K8EA75"/>
<evidence type="ECO:0000313" key="1">
    <source>
        <dbReference type="EMBL" id="CCO14722.1"/>
    </source>
</evidence>
<keyword evidence="2" id="KW-1185">Reference proteome</keyword>
<organism evidence="1 2">
    <name type="scientific">Bathycoccus prasinos</name>
    <dbReference type="NCBI Taxonomy" id="41875"/>
    <lineage>
        <taxon>Eukaryota</taxon>
        <taxon>Viridiplantae</taxon>
        <taxon>Chlorophyta</taxon>
        <taxon>Mamiellophyceae</taxon>
        <taxon>Mamiellales</taxon>
        <taxon>Bathycoccaceae</taxon>
        <taxon>Bathycoccus</taxon>
    </lineage>
</organism>
<dbReference type="KEGG" id="bpg:Bathy02g03290"/>
<gene>
    <name evidence="1" type="ORF">Bathy02g03290</name>
</gene>
<dbReference type="Proteomes" id="UP000198341">
    <property type="component" value="Chromosome 2"/>
</dbReference>
<reference evidence="1 2" key="1">
    <citation type="submission" date="2011-10" db="EMBL/GenBank/DDBJ databases">
        <authorList>
            <person name="Genoscope - CEA"/>
        </authorList>
    </citation>
    <scope>NUCLEOTIDE SEQUENCE [LARGE SCALE GENOMIC DNA]</scope>
    <source>
        <strain evidence="1 2">RCC 1105</strain>
    </source>
</reference>
<protein>
    <recommendedName>
        <fullName evidence="3">SnoaL-like domain-containing protein</fullName>
    </recommendedName>
</protein>
<dbReference type="EMBL" id="FO082277">
    <property type="protein sequence ID" value="CCO14722.1"/>
    <property type="molecule type" value="Genomic_DNA"/>
</dbReference>
<name>K8EA75_9CHLO</name>
<sequence>MTITKEEGEKWAKDFFAAFQLGFAGNNHGETLKPFLAEKMSWDWSDGFSGTDEPSSTLTDKFAQTWGFMVEKVIAHPIVLVSTTDDRIEMFSPTFVIQINGGLPVSYPVGQPVSFTMTVKDGKATNWVGLWDQGDAEMNDAIAKVTAALEAAKTSDA</sequence>
<evidence type="ECO:0000313" key="2">
    <source>
        <dbReference type="Proteomes" id="UP000198341"/>
    </source>
</evidence>
<proteinExistence type="predicted"/>
<dbReference type="GeneID" id="19017442"/>
<evidence type="ECO:0008006" key="3">
    <source>
        <dbReference type="Google" id="ProtNLM"/>
    </source>
</evidence>
<dbReference type="OrthoDB" id="10513673at2759"/>